<feature type="domain" description="Response regulatory" evidence="9">
    <location>
        <begin position="1258"/>
        <end position="1377"/>
    </location>
</feature>
<name>A0ABP3WQ09_9ALTE</name>
<dbReference type="InterPro" id="IPR036641">
    <property type="entry name" value="HPT_dom_sf"/>
</dbReference>
<dbReference type="InterPro" id="IPR036890">
    <property type="entry name" value="HATPase_C_sf"/>
</dbReference>
<evidence type="ECO:0000313" key="11">
    <source>
        <dbReference type="EMBL" id="GAA0855048.1"/>
    </source>
</evidence>
<dbReference type="InterPro" id="IPR003661">
    <property type="entry name" value="HisK_dim/P_dom"/>
</dbReference>
<reference evidence="12" key="1">
    <citation type="journal article" date="2019" name="Int. J. Syst. Evol. Microbiol.">
        <title>The Global Catalogue of Microorganisms (GCM) 10K type strain sequencing project: providing services to taxonomists for standard genome sequencing and annotation.</title>
        <authorList>
            <consortium name="The Broad Institute Genomics Platform"/>
            <consortium name="The Broad Institute Genome Sequencing Center for Infectious Disease"/>
            <person name="Wu L."/>
            <person name="Ma J."/>
        </authorList>
    </citation>
    <scope>NUCLEOTIDE SEQUENCE [LARGE SCALE GENOMIC DNA]</scope>
    <source>
        <strain evidence="12">JCM 15896</strain>
    </source>
</reference>
<protein>
    <recommendedName>
        <fullName evidence="2">histidine kinase</fullName>
        <ecNumber evidence="2">2.7.13.3</ecNumber>
    </recommendedName>
</protein>
<dbReference type="Pfam" id="PF01627">
    <property type="entry name" value="Hpt"/>
    <property type="match status" value="1"/>
</dbReference>
<dbReference type="Gene3D" id="1.10.287.130">
    <property type="match status" value="1"/>
</dbReference>
<dbReference type="Gene3D" id="3.30.565.10">
    <property type="entry name" value="Histidine kinase-like ATPase, C-terminal domain"/>
    <property type="match status" value="1"/>
</dbReference>
<keyword evidence="3 6" id="KW-0597">Phosphoprotein</keyword>
<evidence type="ECO:0000259" key="10">
    <source>
        <dbReference type="PROSITE" id="PS50894"/>
    </source>
</evidence>
<dbReference type="PROSITE" id="PS50894">
    <property type="entry name" value="HPT"/>
    <property type="match status" value="1"/>
</dbReference>
<dbReference type="Gene3D" id="1.20.120.160">
    <property type="entry name" value="HPT domain"/>
    <property type="match status" value="1"/>
</dbReference>
<dbReference type="CDD" id="cd16922">
    <property type="entry name" value="HATPase_EvgS-ArcB-TorS-like"/>
    <property type="match status" value="1"/>
</dbReference>
<proteinExistence type="predicted"/>
<dbReference type="InterPro" id="IPR003594">
    <property type="entry name" value="HATPase_dom"/>
</dbReference>
<feature type="signal peptide" evidence="7">
    <location>
        <begin position="1"/>
        <end position="27"/>
    </location>
</feature>
<evidence type="ECO:0000256" key="7">
    <source>
        <dbReference type="SAM" id="SignalP"/>
    </source>
</evidence>
<feature type="chain" id="PRO_5046648708" description="histidine kinase" evidence="7">
    <location>
        <begin position="28"/>
        <end position="1522"/>
    </location>
</feature>
<dbReference type="InterPro" id="IPR015943">
    <property type="entry name" value="WD40/YVTN_repeat-like_dom_sf"/>
</dbReference>
<evidence type="ECO:0000256" key="1">
    <source>
        <dbReference type="ARBA" id="ARBA00000085"/>
    </source>
</evidence>
<dbReference type="CDD" id="cd00082">
    <property type="entry name" value="HisKA"/>
    <property type="match status" value="1"/>
</dbReference>
<evidence type="ECO:0000259" key="9">
    <source>
        <dbReference type="PROSITE" id="PS50110"/>
    </source>
</evidence>
<dbReference type="SMART" id="SM00388">
    <property type="entry name" value="HisKA"/>
    <property type="match status" value="1"/>
</dbReference>
<feature type="domain" description="HPt" evidence="10">
    <location>
        <begin position="1427"/>
        <end position="1522"/>
    </location>
</feature>
<dbReference type="InterPro" id="IPR008207">
    <property type="entry name" value="Sig_transdc_His_kin_Hpt_dom"/>
</dbReference>
<dbReference type="Pfam" id="PF07494">
    <property type="entry name" value="Reg_prop"/>
    <property type="match status" value="6"/>
</dbReference>
<dbReference type="InterPro" id="IPR005467">
    <property type="entry name" value="His_kinase_dom"/>
</dbReference>
<dbReference type="SUPFAM" id="SSF55874">
    <property type="entry name" value="ATPase domain of HSP90 chaperone/DNA topoisomerase II/histidine kinase"/>
    <property type="match status" value="1"/>
</dbReference>
<dbReference type="EC" id="2.7.13.3" evidence="2"/>
<evidence type="ECO:0000256" key="5">
    <source>
        <dbReference type="PROSITE-ProRule" id="PRU00110"/>
    </source>
</evidence>
<dbReference type="Pfam" id="PF00072">
    <property type="entry name" value="Response_reg"/>
    <property type="match status" value="1"/>
</dbReference>
<evidence type="ECO:0000259" key="8">
    <source>
        <dbReference type="PROSITE" id="PS50109"/>
    </source>
</evidence>
<feature type="domain" description="Histidine kinase" evidence="8">
    <location>
        <begin position="895"/>
        <end position="1111"/>
    </location>
</feature>
<feature type="modified residue" description="4-aspartylphosphate" evidence="6">
    <location>
        <position position="1307"/>
    </location>
</feature>
<dbReference type="PRINTS" id="PR00344">
    <property type="entry name" value="BCTRLSENSOR"/>
</dbReference>
<dbReference type="Pfam" id="PF07495">
    <property type="entry name" value="Y_Y_Y"/>
    <property type="match status" value="1"/>
</dbReference>
<dbReference type="InterPro" id="IPR011110">
    <property type="entry name" value="Reg_prop"/>
</dbReference>
<feature type="modified residue" description="Phosphohistidine" evidence="5">
    <location>
        <position position="1466"/>
    </location>
</feature>
<evidence type="ECO:0000313" key="12">
    <source>
        <dbReference type="Proteomes" id="UP001500359"/>
    </source>
</evidence>
<dbReference type="CDD" id="cd17546">
    <property type="entry name" value="REC_hyHK_CKI1_RcsC-like"/>
    <property type="match status" value="1"/>
</dbReference>
<accession>A0ABP3WQ09</accession>
<evidence type="ECO:0000256" key="6">
    <source>
        <dbReference type="PROSITE-ProRule" id="PRU00169"/>
    </source>
</evidence>
<keyword evidence="12" id="KW-1185">Reference proteome</keyword>
<evidence type="ECO:0000256" key="2">
    <source>
        <dbReference type="ARBA" id="ARBA00012438"/>
    </source>
</evidence>
<dbReference type="SMART" id="SM00387">
    <property type="entry name" value="HATPase_c"/>
    <property type="match status" value="1"/>
</dbReference>
<dbReference type="InterPro" id="IPR011123">
    <property type="entry name" value="Y_Y_Y"/>
</dbReference>
<dbReference type="Gene3D" id="2.130.10.10">
    <property type="entry name" value="YVTN repeat-like/Quinoprotein amine dehydrogenase"/>
    <property type="match status" value="2"/>
</dbReference>
<dbReference type="SMART" id="SM00448">
    <property type="entry name" value="REC"/>
    <property type="match status" value="1"/>
</dbReference>
<dbReference type="PROSITE" id="PS50109">
    <property type="entry name" value="HIS_KIN"/>
    <property type="match status" value="1"/>
</dbReference>
<dbReference type="InterPro" id="IPR004358">
    <property type="entry name" value="Sig_transdc_His_kin-like_C"/>
</dbReference>
<dbReference type="Gene3D" id="2.60.40.10">
    <property type="entry name" value="Immunoglobulins"/>
    <property type="match status" value="1"/>
</dbReference>
<dbReference type="PANTHER" id="PTHR43547:SF2">
    <property type="entry name" value="HYBRID SIGNAL TRANSDUCTION HISTIDINE KINASE C"/>
    <property type="match status" value="1"/>
</dbReference>
<dbReference type="SUPFAM" id="SSF47226">
    <property type="entry name" value="Histidine-containing phosphotransfer domain, HPT domain"/>
    <property type="match status" value="1"/>
</dbReference>
<dbReference type="RefSeq" id="WP_343857796.1">
    <property type="nucleotide sequence ID" value="NZ_BAAAFD010000002.1"/>
</dbReference>
<dbReference type="SUPFAM" id="SSF52172">
    <property type="entry name" value="CheY-like"/>
    <property type="match status" value="1"/>
</dbReference>
<dbReference type="PANTHER" id="PTHR43547">
    <property type="entry name" value="TWO-COMPONENT HISTIDINE KINASE"/>
    <property type="match status" value="1"/>
</dbReference>
<dbReference type="EMBL" id="BAAAFD010000002">
    <property type="protein sequence ID" value="GAA0855048.1"/>
    <property type="molecule type" value="Genomic_DNA"/>
</dbReference>
<organism evidence="11 12">
    <name type="scientific">Aliiglaciecola litoralis</name>
    <dbReference type="NCBI Taxonomy" id="582857"/>
    <lineage>
        <taxon>Bacteria</taxon>
        <taxon>Pseudomonadati</taxon>
        <taxon>Pseudomonadota</taxon>
        <taxon>Gammaproteobacteria</taxon>
        <taxon>Alteromonadales</taxon>
        <taxon>Alteromonadaceae</taxon>
        <taxon>Aliiglaciecola</taxon>
    </lineage>
</organism>
<dbReference type="SUPFAM" id="SSF63829">
    <property type="entry name" value="Calcium-dependent phosphotriesterase"/>
    <property type="match status" value="3"/>
</dbReference>
<dbReference type="Pfam" id="PF00512">
    <property type="entry name" value="HisKA"/>
    <property type="match status" value="1"/>
</dbReference>
<keyword evidence="4" id="KW-0902">Two-component regulatory system</keyword>
<comment type="caution">
    <text evidence="11">The sequence shown here is derived from an EMBL/GenBank/DDBJ whole genome shotgun (WGS) entry which is preliminary data.</text>
</comment>
<dbReference type="Gene3D" id="3.40.50.2300">
    <property type="match status" value="1"/>
</dbReference>
<dbReference type="InterPro" id="IPR036097">
    <property type="entry name" value="HisK_dim/P_sf"/>
</dbReference>
<gene>
    <name evidence="11" type="ORF">GCM10009114_13120</name>
</gene>
<keyword evidence="7" id="KW-0732">Signal</keyword>
<dbReference type="InterPro" id="IPR001789">
    <property type="entry name" value="Sig_transdc_resp-reg_receiver"/>
</dbReference>
<comment type="catalytic activity">
    <reaction evidence="1">
        <text>ATP + protein L-histidine = ADP + protein N-phospho-L-histidine.</text>
        <dbReference type="EC" id="2.7.13.3"/>
    </reaction>
</comment>
<dbReference type="Pfam" id="PF02518">
    <property type="entry name" value="HATPase_c"/>
    <property type="match status" value="1"/>
</dbReference>
<dbReference type="InterPro" id="IPR011006">
    <property type="entry name" value="CheY-like_superfamily"/>
</dbReference>
<dbReference type="SUPFAM" id="SSF47384">
    <property type="entry name" value="Homodimeric domain of signal transducing histidine kinase"/>
    <property type="match status" value="1"/>
</dbReference>
<dbReference type="PROSITE" id="PS50110">
    <property type="entry name" value="RESPONSE_REGULATORY"/>
    <property type="match status" value="1"/>
</dbReference>
<dbReference type="InterPro" id="IPR013783">
    <property type="entry name" value="Ig-like_fold"/>
</dbReference>
<evidence type="ECO:0000256" key="3">
    <source>
        <dbReference type="ARBA" id="ARBA00022553"/>
    </source>
</evidence>
<dbReference type="Proteomes" id="UP001500359">
    <property type="component" value="Unassembled WGS sequence"/>
</dbReference>
<sequence length="1522" mass="168445">MTFAKINLVTISIAVFCLLLTVSAPVAADHSPDIFNADFQQIYFNNIDAENFPIHPAVTAIEQDKQGFIWFGTHDGLERYDGKNMRHFSVVRGDPTSLINNWVRDLHTDKEGRLWVATTGGINLYIPEQNGFKRYTSEQYSNLIGKDFNSIAEQKDGSLWFSTLANGIYHYDVNTDKLIRYSHQESDPSSIVSNTVSYLMVDKNDNLWVATSDNGISVKAPDASGFRHISTVTDMPLPSDKITALHEDSNGLIWAATRGAGVFVYDPLNGVQAHYQHDPAQPNSICSNELLSIHQDTQGRMWFGSEKGLCEFNPDTNRFHSHQHEPGRISSLLDNRINTLFQDQGGVMWVGTMSGISSWNASLDSFVHVSKHFGVGKGLTSNVITSFAMDRASHIYVGTWGGGVNRISAQSGVITQVSSANSDAGIKDDRVMSLLVDNQDTLWVGTYSQGLFQQHLPNGNFKNYYLDESVENSISSNAISKIIQLQDNRIAVATYGGGLNILEADGSFTAYQHIPEQNNSLSDNNVLDLIQDTEGNIWLATNGGGLNKFNLESQTFERFIANSEVAGSLLSNAIYAILETDDFLYLATQNVGLARLDKQKMANGEIVFDHFTMNEGLPSNAVYGLVEDPNEQIWFSHSRGLSKFNPADQSVQNFNTSHGLQGRDFTAGAYYRAENGRMFFGGANGFNTFLADQTPINKNNAPIKLLSFSLFNSKIPLHTVLRSDGVLQLNYSDSVIGFEFAALDYTKPADNQYKYKINGLHDSWISLGTSNSITLTNITDGNYELHIKGSNNDGFWSANELVIPFEVLPPPWRSTWAYLLYGLIFLSIVYALVRHQQGKALKQLEYQQQLEKDVAQRTIELKETNEKLATSVVETNAARARAESAAKAKSEFLATMSHEIRTPMNSILGMGELLLNTKLTPVQRRYASTAYRSGEMLLELINDILDFSKMEVSKIKLESTAVDFPMLIEECAFYNAGRAHEKDVNMSLFIDPQCPELIVGDGLRMRQIITNLIGNAIKFTEQGFVQVKVKVSQDRLIIAVKDSGIGLSQEQQAIIFRPFEQADNSTTRQYGGSGLGLTISKTLIDLMKGEISVSSTPNEGSEFTVSLPLKAAEKQSDKYPMEQLQGIKVAVIARDNMTNNMAMNCLQRMHIDAFQITTPDDLESKPMASKLVYLVDEDMLKESNWIEKLRMNQPSSIVMTKINTDIQSFSLTDVHTVNKPLMRSKLAEALLDKLGLLSELDVSNSPLSFGQHHRFAGKVLLVEDSKTNQQVALDMLSLLGCEADVADNGEVAVDKVKQNDYDLILMDCQMPVMDGFSATKAIRQLQAQGKVEPTLIVALTAGMGSGFEQECMDSGMDDCMLKPFTAAQLLDTLRKHIGHLLVSTRNVAGMTSSDDPDAAAAPYLEQETSHLDLKTIQSILDIEKQTGRKLLSRIIATFEQEVTNKMPLLFDRFQANDAASVANVAHAIKSIAGNVGAHTLMVYCREIEQAAVQNDLASCAVILDEFEDCAKQSRKQLTSLLG</sequence>
<evidence type="ECO:0000256" key="4">
    <source>
        <dbReference type="ARBA" id="ARBA00023012"/>
    </source>
</evidence>